<feature type="non-terminal residue" evidence="1">
    <location>
        <position position="1"/>
    </location>
</feature>
<keyword evidence="2" id="KW-1185">Reference proteome</keyword>
<accession>A0ACA9SFG4</accession>
<evidence type="ECO:0000313" key="2">
    <source>
        <dbReference type="Proteomes" id="UP000789920"/>
    </source>
</evidence>
<name>A0ACA9SFG4_9GLOM</name>
<sequence length="109" mass="13039">ELLLKELEYIFYNITPPKLAKERLPKPNEAYNWITINNYEYQGNYNQLIAHNINNYNLEENHRQYTFDLIDQYTKNGKSTDNQVIATERETLEETGILIYQEKLIEIGH</sequence>
<dbReference type="EMBL" id="CAJVQC010119986">
    <property type="protein sequence ID" value="CAG8838250.1"/>
    <property type="molecule type" value="Genomic_DNA"/>
</dbReference>
<gene>
    <name evidence="1" type="ORF">RPERSI_LOCUS30603</name>
</gene>
<reference evidence="1" key="1">
    <citation type="submission" date="2021-06" db="EMBL/GenBank/DDBJ databases">
        <authorList>
            <person name="Kallberg Y."/>
            <person name="Tangrot J."/>
            <person name="Rosling A."/>
        </authorList>
    </citation>
    <scope>NUCLEOTIDE SEQUENCE</scope>
    <source>
        <strain evidence="1">MA461A</strain>
    </source>
</reference>
<dbReference type="Proteomes" id="UP000789920">
    <property type="component" value="Unassembled WGS sequence"/>
</dbReference>
<evidence type="ECO:0000313" key="1">
    <source>
        <dbReference type="EMBL" id="CAG8838250.1"/>
    </source>
</evidence>
<comment type="caution">
    <text evidence="1">The sequence shown here is derived from an EMBL/GenBank/DDBJ whole genome shotgun (WGS) entry which is preliminary data.</text>
</comment>
<protein>
    <submittedName>
        <fullName evidence="1">35067_t:CDS:1</fullName>
    </submittedName>
</protein>
<proteinExistence type="predicted"/>
<feature type="non-terminal residue" evidence="1">
    <location>
        <position position="109"/>
    </location>
</feature>
<organism evidence="1 2">
    <name type="scientific">Racocetra persica</name>
    <dbReference type="NCBI Taxonomy" id="160502"/>
    <lineage>
        <taxon>Eukaryota</taxon>
        <taxon>Fungi</taxon>
        <taxon>Fungi incertae sedis</taxon>
        <taxon>Mucoromycota</taxon>
        <taxon>Glomeromycotina</taxon>
        <taxon>Glomeromycetes</taxon>
        <taxon>Diversisporales</taxon>
        <taxon>Gigasporaceae</taxon>
        <taxon>Racocetra</taxon>
    </lineage>
</organism>